<reference evidence="3" key="1">
    <citation type="journal article" date="2019" name="Int. J. Syst. Evol. Microbiol.">
        <title>The Global Catalogue of Microorganisms (GCM) 10K type strain sequencing project: providing services to taxonomists for standard genome sequencing and annotation.</title>
        <authorList>
            <consortium name="The Broad Institute Genomics Platform"/>
            <consortium name="The Broad Institute Genome Sequencing Center for Infectious Disease"/>
            <person name="Wu L."/>
            <person name="Ma J."/>
        </authorList>
    </citation>
    <scope>NUCLEOTIDE SEQUENCE [LARGE SCALE GENOMIC DNA]</scope>
    <source>
        <strain evidence="3">KCTC 52607</strain>
    </source>
</reference>
<feature type="domain" description="GyrI-like small molecule binding" evidence="1">
    <location>
        <begin position="26"/>
        <end position="203"/>
    </location>
</feature>
<dbReference type="Pfam" id="PF06445">
    <property type="entry name" value="GyrI-like"/>
    <property type="match status" value="1"/>
</dbReference>
<dbReference type="EMBL" id="JBHRST010000004">
    <property type="protein sequence ID" value="MFC3096923.1"/>
    <property type="molecule type" value="Genomic_DNA"/>
</dbReference>
<dbReference type="Proteomes" id="UP001595456">
    <property type="component" value="Unassembled WGS sequence"/>
</dbReference>
<keyword evidence="3" id="KW-1185">Reference proteome</keyword>
<comment type="caution">
    <text evidence="2">The sequence shown here is derived from an EMBL/GenBank/DDBJ whole genome shotgun (WGS) entry which is preliminary data.</text>
</comment>
<accession>A0ABV7E2M4</accession>
<evidence type="ECO:0000259" key="1">
    <source>
        <dbReference type="Pfam" id="PF06445"/>
    </source>
</evidence>
<organism evidence="2 3">
    <name type="scientific">Alteraurantiacibacter palmitatis</name>
    <dbReference type="NCBI Taxonomy" id="2054628"/>
    <lineage>
        <taxon>Bacteria</taxon>
        <taxon>Pseudomonadati</taxon>
        <taxon>Pseudomonadota</taxon>
        <taxon>Alphaproteobacteria</taxon>
        <taxon>Sphingomonadales</taxon>
        <taxon>Erythrobacteraceae</taxon>
        <taxon>Alteraurantiacibacter</taxon>
    </lineage>
</organism>
<sequence>MADKVDLKKQERGYFTALTKGWEEIFLPPFPYLMVDGRGPPGGQDYTAALSALYPAAYALKFFSKQELGRDYAVPVLEGLWWSDRLDAYADDRREEWCWTLMLMVPRWITAEHLAQALARKAATRRQAADLSAVRQAMLDEGRCLQHFHLGPFAAEAPKLAELHKQIMPARGLTFAGHHHEIYLSDPRRTAPEKLRTILRQPVRSA</sequence>
<dbReference type="InterPro" id="IPR029442">
    <property type="entry name" value="GyrI-like"/>
</dbReference>
<dbReference type="InterPro" id="IPR011256">
    <property type="entry name" value="Reg_factor_effector_dom_sf"/>
</dbReference>
<dbReference type="Gene3D" id="3.20.80.10">
    <property type="entry name" value="Regulatory factor, effector binding domain"/>
    <property type="match status" value="1"/>
</dbReference>
<gene>
    <name evidence="2" type="ORF">ACFODU_03815</name>
</gene>
<dbReference type="RefSeq" id="WP_336925827.1">
    <property type="nucleotide sequence ID" value="NZ_JBANRO010000005.1"/>
</dbReference>
<dbReference type="SUPFAM" id="SSF55136">
    <property type="entry name" value="Probable bacterial effector-binding domain"/>
    <property type="match status" value="1"/>
</dbReference>
<name>A0ABV7E2M4_9SPHN</name>
<evidence type="ECO:0000313" key="3">
    <source>
        <dbReference type="Proteomes" id="UP001595456"/>
    </source>
</evidence>
<protein>
    <submittedName>
        <fullName evidence="2">GyrI-like domain-containing protein</fullName>
    </submittedName>
</protein>
<proteinExistence type="predicted"/>
<evidence type="ECO:0000313" key="2">
    <source>
        <dbReference type="EMBL" id="MFC3096923.1"/>
    </source>
</evidence>